<dbReference type="RefSeq" id="WP_133765029.1">
    <property type="nucleotide sequence ID" value="NZ_BAAARP010000001.1"/>
</dbReference>
<reference evidence="2 3" key="1">
    <citation type="submission" date="2019-03" db="EMBL/GenBank/DDBJ databases">
        <title>Genomic Encyclopedia of Archaeal and Bacterial Type Strains, Phase II (KMG-II): from individual species to whole genera.</title>
        <authorList>
            <person name="Goeker M."/>
        </authorList>
    </citation>
    <scope>NUCLEOTIDE SEQUENCE [LARGE SCALE GENOMIC DNA]</scope>
    <source>
        <strain evidence="2 3">DSM 24782</strain>
    </source>
</reference>
<name>A0A4R7FR48_9MICO</name>
<organism evidence="2 3">
    <name type="scientific">Amnibacterium kyonggiense</name>
    <dbReference type="NCBI Taxonomy" id="595671"/>
    <lineage>
        <taxon>Bacteria</taxon>
        <taxon>Bacillati</taxon>
        <taxon>Actinomycetota</taxon>
        <taxon>Actinomycetes</taxon>
        <taxon>Micrococcales</taxon>
        <taxon>Microbacteriaceae</taxon>
        <taxon>Amnibacterium</taxon>
    </lineage>
</organism>
<keyword evidence="1" id="KW-0472">Membrane</keyword>
<evidence type="ECO:0000313" key="3">
    <source>
        <dbReference type="Proteomes" id="UP000295344"/>
    </source>
</evidence>
<keyword evidence="1" id="KW-1133">Transmembrane helix</keyword>
<evidence type="ECO:0000256" key="1">
    <source>
        <dbReference type="SAM" id="Phobius"/>
    </source>
</evidence>
<evidence type="ECO:0008006" key="4">
    <source>
        <dbReference type="Google" id="ProtNLM"/>
    </source>
</evidence>
<accession>A0A4R7FR48</accession>
<proteinExistence type="predicted"/>
<keyword evidence="3" id="KW-1185">Reference proteome</keyword>
<dbReference type="Proteomes" id="UP000295344">
    <property type="component" value="Unassembled WGS sequence"/>
</dbReference>
<protein>
    <recommendedName>
        <fullName evidence="4">DUF2892 family protein</fullName>
    </recommendedName>
</protein>
<feature type="transmembrane region" description="Helical" evidence="1">
    <location>
        <begin position="12"/>
        <end position="30"/>
    </location>
</feature>
<dbReference type="AlphaFoldDB" id="A0A4R7FR48"/>
<sequence length="74" mass="7483">MFIIRFLGSTRGRAVRVVAGAGLLIAGAVLGGPWWILAGVGAVVAGASALDVCLLAPLVGKPIPGPRFRASFAR</sequence>
<comment type="caution">
    <text evidence="2">The sequence shown here is derived from an EMBL/GenBank/DDBJ whole genome shotgun (WGS) entry which is preliminary data.</text>
</comment>
<evidence type="ECO:0000313" key="2">
    <source>
        <dbReference type="EMBL" id="TDS80295.1"/>
    </source>
</evidence>
<keyword evidence="1" id="KW-0812">Transmembrane</keyword>
<feature type="transmembrane region" description="Helical" evidence="1">
    <location>
        <begin position="36"/>
        <end position="59"/>
    </location>
</feature>
<dbReference type="EMBL" id="SOAM01000001">
    <property type="protein sequence ID" value="TDS80295.1"/>
    <property type="molecule type" value="Genomic_DNA"/>
</dbReference>
<gene>
    <name evidence="2" type="ORF">CLV52_0852</name>
</gene>